<keyword evidence="1" id="KW-0812">Transmembrane</keyword>
<name>A0A6A8GF92_9EURY</name>
<sequence length="292" mass="30216">MSPSASRSPPPTVVSWSRRDQRRLADSLRYGATGLVGGTILVALTLVAVAAAGAVRTGEYRLVAFVVLALVLGGPFSLVVLAVVASRSRLRDLFPGLDALRLGPLVLASVVGAAAVFVAFRYPPVLFGYLVAGLLAAVVVSARNASGTIDVETGTLVVPTGTGEERVFDLSGLRSVTRHRVGGVVVFRLRFVGTRGLSGPSFVSVPAERAEDVRAAFEAISNRTSDASGVSSAASAVLAVFGVGTLALAVGSFVLFSRGYSAAGRTALGVYVPSFLAFFGVLFLFVAVRSRR</sequence>
<feature type="transmembrane region" description="Helical" evidence="1">
    <location>
        <begin position="268"/>
        <end position="288"/>
    </location>
</feature>
<organism evidence="2 3">
    <name type="scientific">Haloferax litoreum</name>
    <dbReference type="NCBI Taxonomy" id="2666140"/>
    <lineage>
        <taxon>Archaea</taxon>
        <taxon>Methanobacteriati</taxon>
        <taxon>Methanobacteriota</taxon>
        <taxon>Stenosarchaea group</taxon>
        <taxon>Halobacteria</taxon>
        <taxon>Halobacteriales</taxon>
        <taxon>Haloferacaceae</taxon>
        <taxon>Haloferax</taxon>
    </lineage>
</organism>
<gene>
    <name evidence="2" type="ORF">GJR96_06095</name>
</gene>
<keyword evidence="1" id="KW-1133">Transmembrane helix</keyword>
<evidence type="ECO:0000313" key="2">
    <source>
        <dbReference type="EMBL" id="MRX21526.1"/>
    </source>
</evidence>
<feature type="transmembrane region" description="Helical" evidence="1">
    <location>
        <begin position="28"/>
        <end position="50"/>
    </location>
</feature>
<proteinExistence type="predicted"/>
<keyword evidence="1" id="KW-0472">Membrane</keyword>
<feature type="transmembrane region" description="Helical" evidence="1">
    <location>
        <begin position="62"/>
        <end position="87"/>
    </location>
</feature>
<protein>
    <submittedName>
        <fullName evidence="2">Uncharacterized protein</fullName>
    </submittedName>
</protein>
<dbReference type="AlphaFoldDB" id="A0A6A8GF92"/>
<keyword evidence="3" id="KW-1185">Reference proteome</keyword>
<evidence type="ECO:0000256" key="1">
    <source>
        <dbReference type="SAM" id="Phobius"/>
    </source>
</evidence>
<reference evidence="2 3" key="1">
    <citation type="submission" date="2019-11" db="EMBL/GenBank/DDBJ databases">
        <title>Whole genome sequence of Haloferax sp. MBLA0076.</title>
        <authorList>
            <person name="Seo M.-J."/>
            <person name="Cho E.-S."/>
        </authorList>
    </citation>
    <scope>NUCLEOTIDE SEQUENCE [LARGE SCALE GENOMIC DNA]</scope>
    <source>
        <strain evidence="2 3">MBLA0076</strain>
    </source>
</reference>
<feature type="transmembrane region" description="Helical" evidence="1">
    <location>
        <begin position="126"/>
        <end position="142"/>
    </location>
</feature>
<feature type="transmembrane region" description="Helical" evidence="1">
    <location>
        <begin position="99"/>
        <end position="120"/>
    </location>
</feature>
<accession>A0A6A8GF92</accession>
<evidence type="ECO:0000313" key="3">
    <source>
        <dbReference type="Proteomes" id="UP000439022"/>
    </source>
</evidence>
<comment type="caution">
    <text evidence="2">The sequence shown here is derived from an EMBL/GenBank/DDBJ whole genome shotgun (WGS) entry which is preliminary data.</text>
</comment>
<dbReference type="RefSeq" id="WP_151162121.1">
    <property type="nucleotide sequence ID" value="NZ_WKJO01000001.1"/>
</dbReference>
<dbReference type="Proteomes" id="UP000439022">
    <property type="component" value="Unassembled WGS sequence"/>
</dbReference>
<feature type="transmembrane region" description="Helical" evidence="1">
    <location>
        <begin position="233"/>
        <end position="256"/>
    </location>
</feature>
<dbReference type="EMBL" id="WKJO01000001">
    <property type="protein sequence ID" value="MRX21526.1"/>
    <property type="molecule type" value="Genomic_DNA"/>
</dbReference>